<dbReference type="GO" id="GO:0030001">
    <property type="term" value="P:metal ion transport"/>
    <property type="evidence" value="ECO:0007669"/>
    <property type="project" value="InterPro"/>
</dbReference>
<organism evidence="1 2">
    <name type="scientific">Acidithiobacillus ferrivorans SS3</name>
    <dbReference type="NCBI Taxonomy" id="743299"/>
    <lineage>
        <taxon>Bacteria</taxon>
        <taxon>Pseudomonadati</taxon>
        <taxon>Pseudomonadota</taxon>
        <taxon>Acidithiobacillia</taxon>
        <taxon>Acidithiobacillales</taxon>
        <taxon>Acidithiobacillaceae</taxon>
        <taxon>Acidithiobacillus</taxon>
    </lineage>
</organism>
<dbReference type="Pfam" id="PF01297">
    <property type="entry name" value="ZnuA"/>
    <property type="match status" value="1"/>
</dbReference>
<dbReference type="GO" id="GO:0046872">
    <property type="term" value="F:metal ion binding"/>
    <property type="evidence" value="ECO:0007669"/>
    <property type="project" value="InterPro"/>
</dbReference>
<name>G0JTD8_9PROT</name>
<accession>G0JTD8</accession>
<gene>
    <name evidence="1" type="ORF">Acife_0482</name>
</gene>
<dbReference type="STRING" id="743299.Acife_0482"/>
<dbReference type="Proteomes" id="UP000009220">
    <property type="component" value="Chromosome"/>
</dbReference>
<reference evidence="1 2" key="1">
    <citation type="journal article" date="2011" name="J. Bacteriol.">
        <title>Draft genome of the psychrotolerant acidophile Acidithiobacillus ferrivorans SS3.</title>
        <authorList>
            <person name="Liljeqvist M."/>
            <person name="Valdes J."/>
            <person name="Holmes D.S."/>
            <person name="Dopson M."/>
        </authorList>
    </citation>
    <scope>NUCLEOTIDE SEQUENCE [LARGE SCALE GENOMIC DNA]</scope>
    <source>
        <strain evidence="1 2">SS3</strain>
    </source>
</reference>
<sequence>MQKKPVEKPAKILSPITRHVVSGRGIILPLVALLVGLGMVQIAAADTIHAVGVENEYANVIGQIGGEYVTVSAIESNPDTDPHAFEASLAVAREITAAQIVVRNGVGYDGWAQKILAANPFPACAALVWLLMPLDEVHEKNSETTDEFSAFTSPHAFNLLQKIIPIQKVCLP</sequence>
<dbReference type="InterPro" id="IPR006127">
    <property type="entry name" value="ZnuA-like"/>
</dbReference>
<proteinExistence type="predicted"/>
<dbReference type="SUPFAM" id="SSF53807">
    <property type="entry name" value="Helical backbone' metal receptor"/>
    <property type="match status" value="1"/>
</dbReference>
<dbReference type="EMBL" id="CP002985">
    <property type="protein sequence ID" value="AEM46692.1"/>
    <property type="molecule type" value="Genomic_DNA"/>
</dbReference>
<protein>
    <submittedName>
        <fullName evidence="1">Uncharacterized protein</fullName>
    </submittedName>
</protein>
<dbReference type="AlphaFoldDB" id="G0JTD8"/>
<dbReference type="HOGENOM" id="CLU_1545677_0_0_6"/>
<evidence type="ECO:0000313" key="1">
    <source>
        <dbReference type="EMBL" id="AEM46692.1"/>
    </source>
</evidence>
<dbReference type="KEGG" id="afi:Acife_0482"/>
<dbReference type="Gene3D" id="3.40.50.1980">
    <property type="entry name" value="Nitrogenase molybdenum iron protein domain"/>
    <property type="match status" value="1"/>
</dbReference>
<dbReference type="eggNOG" id="COG0803">
    <property type="taxonomic scope" value="Bacteria"/>
</dbReference>
<evidence type="ECO:0000313" key="2">
    <source>
        <dbReference type="Proteomes" id="UP000009220"/>
    </source>
</evidence>